<feature type="region of interest" description="Disordered" evidence="1">
    <location>
        <begin position="1"/>
        <end position="112"/>
    </location>
</feature>
<evidence type="ECO:0000256" key="1">
    <source>
        <dbReference type="SAM" id="MobiDB-lite"/>
    </source>
</evidence>
<protein>
    <submittedName>
        <fullName evidence="2">Uncharacterized protein</fullName>
    </submittedName>
</protein>
<organism evidence="2 3">
    <name type="scientific">Trypanosoma cruzi</name>
    <dbReference type="NCBI Taxonomy" id="5693"/>
    <lineage>
        <taxon>Eukaryota</taxon>
        <taxon>Discoba</taxon>
        <taxon>Euglenozoa</taxon>
        <taxon>Kinetoplastea</taxon>
        <taxon>Metakinetoplastina</taxon>
        <taxon>Trypanosomatida</taxon>
        <taxon>Trypanosomatidae</taxon>
        <taxon>Trypanosoma</taxon>
        <taxon>Schizotrypanum</taxon>
    </lineage>
</organism>
<feature type="compositionally biased region" description="Basic and acidic residues" evidence="1">
    <location>
        <begin position="90"/>
        <end position="99"/>
    </location>
</feature>
<reference evidence="2 3" key="1">
    <citation type="journal article" date="2019" name="Genome Biol. Evol.">
        <title>Nanopore Sequencing Significantly Improves Genome Assembly of the Protozoan Parasite Trypanosoma cruzi.</title>
        <authorList>
            <person name="Diaz-Viraque F."/>
            <person name="Pita S."/>
            <person name="Greif G."/>
            <person name="de Souza R.C.M."/>
            <person name="Iraola G."/>
            <person name="Robello C."/>
        </authorList>
    </citation>
    <scope>NUCLEOTIDE SEQUENCE [LARGE SCALE GENOMIC DNA]</scope>
    <source>
        <strain evidence="2 3">Berenice</strain>
    </source>
</reference>
<comment type="caution">
    <text evidence="2">The sequence shown here is derived from an EMBL/GenBank/DDBJ whole genome shotgun (WGS) entry which is preliminary data.</text>
</comment>
<feature type="compositionally biased region" description="Basic and acidic residues" evidence="1">
    <location>
        <begin position="58"/>
        <end position="69"/>
    </location>
</feature>
<dbReference type="VEuPathDB" id="TriTrypDB:ECC02_008709"/>
<evidence type="ECO:0000313" key="2">
    <source>
        <dbReference type="EMBL" id="KAF5218338.1"/>
    </source>
</evidence>
<feature type="compositionally biased region" description="Basic residues" evidence="1">
    <location>
        <begin position="12"/>
        <end position="22"/>
    </location>
</feature>
<feature type="compositionally biased region" description="Basic and acidic residues" evidence="1">
    <location>
        <begin position="1"/>
        <end position="11"/>
    </location>
</feature>
<sequence>MESNRGDERCGRHTQRAHHMRRGQQPGMHRTPHTTHDTHSNPRQQAHTHKPAAAPTHTDGRGRSKQERHTRLHRMHIRRERSVVSAPRTEGTHTQEKVQRPQQHKSKVTVKKRRSQSTTWIVGPREVQPIFITKTIHLPSAFVHIQRTKLHAGTAIASAAAAQAKMLAGNIIKQATIYLCFCLNVGRCPHALFCFAEGKPSCLGRVLRISAGCTIIFFFPLVKFACVGAANNSVCVVPASLCYSAAIKNNLPGRWPNPEFLNNRNQTR</sequence>
<evidence type="ECO:0000313" key="3">
    <source>
        <dbReference type="Proteomes" id="UP000583944"/>
    </source>
</evidence>
<proteinExistence type="predicted"/>
<dbReference type="Proteomes" id="UP000583944">
    <property type="component" value="Unassembled WGS sequence"/>
</dbReference>
<dbReference type="AlphaFoldDB" id="A0A7J6XWS3"/>
<feature type="compositionally biased region" description="Basic residues" evidence="1">
    <location>
        <begin position="70"/>
        <end position="79"/>
    </location>
</feature>
<name>A0A7J6XWS3_TRYCR</name>
<accession>A0A7J6XWS3</accession>
<dbReference type="EMBL" id="JABDHM010000099">
    <property type="protein sequence ID" value="KAF5218338.1"/>
    <property type="molecule type" value="Genomic_DNA"/>
</dbReference>
<gene>
    <name evidence="2" type="ORF">ECC02_008709</name>
</gene>
<feature type="compositionally biased region" description="Basic residues" evidence="1">
    <location>
        <begin position="102"/>
        <end position="112"/>
    </location>
</feature>